<dbReference type="Gene3D" id="2.40.10.10">
    <property type="entry name" value="Trypsin-like serine proteases"/>
    <property type="match status" value="1"/>
</dbReference>
<name>A0A8H4ABF1_GIGMA</name>
<evidence type="ECO:0000313" key="1">
    <source>
        <dbReference type="EMBL" id="KAF0467834.1"/>
    </source>
</evidence>
<comment type="caution">
    <text evidence="1">The sequence shown here is derived from an EMBL/GenBank/DDBJ whole genome shotgun (WGS) entry which is preliminary data.</text>
</comment>
<gene>
    <name evidence="1" type="ORF">F8M41_025904</name>
</gene>
<keyword evidence="2" id="KW-1185">Reference proteome</keyword>
<dbReference type="InterPro" id="IPR009003">
    <property type="entry name" value="Peptidase_S1_PA"/>
</dbReference>
<dbReference type="AlphaFoldDB" id="A0A8H4ABF1"/>
<dbReference type="Proteomes" id="UP000439903">
    <property type="component" value="Unassembled WGS sequence"/>
</dbReference>
<dbReference type="InterPro" id="IPR043504">
    <property type="entry name" value="Peptidase_S1_PA_chymotrypsin"/>
</dbReference>
<proteinExistence type="predicted"/>
<dbReference type="SUPFAM" id="SSF50494">
    <property type="entry name" value="Trypsin-like serine proteases"/>
    <property type="match status" value="1"/>
</dbReference>
<evidence type="ECO:0000313" key="2">
    <source>
        <dbReference type="Proteomes" id="UP000439903"/>
    </source>
</evidence>
<reference evidence="1 2" key="1">
    <citation type="journal article" date="2019" name="Environ. Microbiol.">
        <title>At the nexus of three kingdoms: the genome of the mycorrhizal fungus Gigaspora margarita provides insights into plant, endobacterial and fungal interactions.</title>
        <authorList>
            <person name="Venice F."/>
            <person name="Ghignone S."/>
            <person name="Salvioli di Fossalunga A."/>
            <person name="Amselem J."/>
            <person name="Novero M."/>
            <person name="Xianan X."/>
            <person name="Sedzielewska Toro K."/>
            <person name="Morin E."/>
            <person name="Lipzen A."/>
            <person name="Grigoriev I.V."/>
            <person name="Henrissat B."/>
            <person name="Martin F.M."/>
            <person name="Bonfante P."/>
        </authorList>
    </citation>
    <scope>NUCLEOTIDE SEQUENCE [LARGE SCALE GENOMIC DNA]</scope>
    <source>
        <strain evidence="1 2">BEG34</strain>
    </source>
</reference>
<dbReference type="OrthoDB" id="10433229at2759"/>
<organism evidence="1 2">
    <name type="scientific">Gigaspora margarita</name>
    <dbReference type="NCBI Taxonomy" id="4874"/>
    <lineage>
        <taxon>Eukaryota</taxon>
        <taxon>Fungi</taxon>
        <taxon>Fungi incertae sedis</taxon>
        <taxon>Mucoromycota</taxon>
        <taxon>Glomeromycotina</taxon>
        <taxon>Glomeromycetes</taxon>
        <taxon>Diversisporales</taxon>
        <taxon>Gigasporaceae</taxon>
        <taxon>Gigaspora</taxon>
    </lineage>
</organism>
<protein>
    <submittedName>
        <fullName evidence="1">Uncharacterized protein</fullName>
    </submittedName>
</protein>
<dbReference type="EMBL" id="WTPW01000949">
    <property type="protein sequence ID" value="KAF0467834.1"/>
    <property type="molecule type" value="Genomic_DNA"/>
</dbReference>
<sequence length="111" mass="11923">MSKRLSPLTNIKNNLDSQHTELIINDDIPVSSYGTHLSRSGISTPVSCGYVEAFNVITVSSSKIFKTDSIFVSNMLSDDGDSGGPSFSFSGLASVTLKGILWGKFRTKKSS</sequence>
<accession>A0A8H4ABF1</accession>